<organism evidence="2 3">
    <name type="scientific">Ancylostoma duodenale</name>
    <dbReference type="NCBI Taxonomy" id="51022"/>
    <lineage>
        <taxon>Eukaryota</taxon>
        <taxon>Metazoa</taxon>
        <taxon>Ecdysozoa</taxon>
        <taxon>Nematoda</taxon>
        <taxon>Chromadorea</taxon>
        <taxon>Rhabditida</taxon>
        <taxon>Rhabditina</taxon>
        <taxon>Rhabditomorpha</taxon>
        <taxon>Strongyloidea</taxon>
        <taxon>Ancylostomatidae</taxon>
        <taxon>Ancylostomatinae</taxon>
        <taxon>Ancylostoma</taxon>
    </lineage>
</organism>
<keyword evidence="3" id="KW-1185">Reference proteome</keyword>
<dbReference type="GO" id="GO:0004135">
    <property type="term" value="F:amylo-alpha-1,6-glucosidase activity"/>
    <property type="evidence" value="ECO:0007669"/>
    <property type="project" value="InterPro"/>
</dbReference>
<dbReference type="EMBL" id="KN779485">
    <property type="protein sequence ID" value="KIH44203.1"/>
    <property type="molecule type" value="Genomic_DNA"/>
</dbReference>
<dbReference type="OrthoDB" id="10248904at2759"/>
<evidence type="ECO:0000313" key="3">
    <source>
        <dbReference type="Proteomes" id="UP000054047"/>
    </source>
</evidence>
<dbReference type="InterPro" id="IPR010401">
    <property type="entry name" value="AGL/Gdb1"/>
</dbReference>
<dbReference type="AlphaFoldDB" id="A0A0C2BKA8"/>
<dbReference type="GO" id="GO:0004134">
    <property type="term" value="F:4-alpha-glucanotransferase activity"/>
    <property type="evidence" value="ECO:0007669"/>
    <property type="project" value="InterPro"/>
</dbReference>
<feature type="domain" description="Glycogen debranching enzyme glucanotransferase" evidence="1">
    <location>
        <begin position="4"/>
        <end position="144"/>
    </location>
</feature>
<reference evidence="2 3" key="1">
    <citation type="submission" date="2013-12" db="EMBL/GenBank/DDBJ databases">
        <title>Draft genome of the parsitic nematode Ancylostoma duodenale.</title>
        <authorList>
            <person name="Mitreva M."/>
        </authorList>
    </citation>
    <scope>NUCLEOTIDE SEQUENCE [LARGE SCALE GENOMIC DNA]</scope>
    <source>
        <strain evidence="2 3">Zhejiang</strain>
    </source>
</reference>
<evidence type="ECO:0000313" key="2">
    <source>
        <dbReference type="EMBL" id="KIH44203.1"/>
    </source>
</evidence>
<name>A0A0C2BKA8_9BILA</name>
<dbReference type="PANTHER" id="PTHR10569:SF2">
    <property type="entry name" value="GLYCOGEN DEBRANCHING ENZYME"/>
    <property type="match status" value="1"/>
</dbReference>
<gene>
    <name evidence="2" type="ORF">ANCDUO_25778</name>
</gene>
<accession>A0A0C2BKA8</accession>
<dbReference type="InterPro" id="IPR032792">
    <property type="entry name" value="AGL_glucanoTrfase"/>
</dbReference>
<dbReference type="PANTHER" id="PTHR10569">
    <property type="entry name" value="GLYCOGEN DEBRANCHING ENZYME"/>
    <property type="match status" value="1"/>
</dbReference>
<evidence type="ECO:0000259" key="1">
    <source>
        <dbReference type="Pfam" id="PF14701"/>
    </source>
</evidence>
<proteinExistence type="predicted"/>
<dbReference type="Pfam" id="PF14701">
    <property type="entry name" value="hDGE_amylase"/>
    <property type="match status" value="1"/>
</dbReference>
<protein>
    <recommendedName>
        <fullName evidence="1">Glycogen debranching enzyme glucanotransferase domain-containing protein</fullName>
    </recommendedName>
</protein>
<dbReference type="Proteomes" id="UP000054047">
    <property type="component" value="Unassembled WGS sequence"/>
</dbReference>
<sequence length="152" mass="17601">MGMEHPECAYNCLNSPHLRPAYVVDRVYHHFGKEVGEGKWTHRGVPEVVDSVHHTNVSFWFLVRVGAKEAEEGVSGQAIEYLLRTEILPKMRLHEFFQINIDESVKKFEELARAGASSEMLDENLPMQQDPEWRRFGCTVDFDKALKIFNRP</sequence>
<feature type="non-terminal residue" evidence="2">
    <location>
        <position position="152"/>
    </location>
</feature>
<dbReference type="GO" id="GO:0005980">
    <property type="term" value="P:glycogen catabolic process"/>
    <property type="evidence" value="ECO:0007669"/>
    <property type="project" value="InterPro"/>
</dbReference>